<keyword evidence="1" id="KW-1133">Transmembrane helix</keyword>
<reference evidence="2" key="2">
    <citation type="submission" date="2023-06" db="EMBL/GenBank/DDBJ databases">
        <authorList>
            <person name="Swenson N.G."/>
            <person name="Wegrzyn J.L."/>
            <person name="Mcevoy S.L."/>
        </authorList>
    </citation>
    <scope>NUCLEOTIDE SEQUENCE</scope>
    <source>
        <strain evidence="2">NS2018</strain>
        <tissue evidence="2">Leaf</tissue>
    </source>
</reference>
<dbReference type="AlphaFoldDB" id="A0AA39VQM2"/>
<dbReference type="Proteomes" id="UP001168877">
    <property type="component" value="Unassembled WGS sequence"/>
</dbReference>
<evidence type="ECO:0000313" key="2">
    <source>
        <dbReference type="EMBL" id="KAK0589360.1"/>
    </source>
</evidence>
<accession>A0AA39VQM2</accession>
<gene>
    <name evidence="2" type="ORF">LWI29_013173</name>
</gene>
<evidence type="ECO:0000256" key="1">
    <source>
        <dbReference type="SAM" id="Phobius"/>
    </source>
</evidence>
<comment type="caution">
    <text evidence="2">The sequence shown here is derived from an EMBL/GenBank/DDBJ whole genome shotgun (WGS) entry which is preliminary data.</text>
</comment>
<feature type="transmembrane region" description="Helical" evidence="1">
    <location>
        <begin position="21"/>
        <end position="41"/>
    </location>
</feature>
<keyword evidence="1" id="KW-0472">Membrane</keyword>
<keyword evidence="1" id="KW-0812">Transmembrane</keyword>
<keyword evidence="3" id="KW-1185">Reference proteome</keyword>
<sequence>MSSHTRNMQNSEVKLAWIKSQCIVQFLTIVVLLLSVVSLVFESNESFLKFLSLDASIIEYSIKVSKCRQM</sequence>
<name>A0AA39VQM2_ACESA</name>
<proteinExistence type="predicted"/>
<organism evidence="2 3">
    <name type="scientific">Acer saccharum</name>
    <name type="common">Sugar maple</name>
    <dbReference type="NCBI Taxonomy" id="4024"/>
    <lineage>
        <taxon>Eukaryota</taxon>
        <taxon>Viridiplantae</taxon>
        <taxon>Streptophyta</taxon>
        <taxon>Embryophyta</taxon>
        <taxon>Tracheophyta</taxon>
        <taxon>Spermatophyta</taxon>
        <taxon>Magnoliopsida</taxon>
        <taxon>eudicotyledons</taxon>
        <taxon>Gunneridae</taxon>
        <taxon>Pentapetalae</taxon>
        <taxon>rosids</taxon>
        <taxon>malvids</taxon>
        <taxon>Sapindales</taxon>
        <taxon>Sapindaceae</taxon>
        <taxon>Hippocastanoideae</taxon>
        <taxon>Acereae</taxon>
        <taxon>Acer</taxon>
    </lineage>
</organism>
<reference evidence="2" key="1">
    <citation type="journal article" date="2022" name="Plant J.">
        <title>Strategies of tolerance reflected in two North American maple genomes.</title>
        <authorList>
            <person name="McEvoy S.L."/>
            <person name="Sezen U.U."/>
            <person name="Trouern-Trend A."/>
            <person name="McMahon S.M."/>
            <person name="Schaberg P.G."/>
            <person name="Yang J."/>
            <person name="Wegrzyn J.L."/>
            <person name="Swenson N.G."/>
        </authorList>
    </citation>
    <scope>NUCLEOTIDE SEQUENCE</scope>
    <source>
        <strain evidence="2">NS2018</strain>
    </source>
</reference>
<protein>
    <submittedName>
        <fullName evidence="2">Uncharacterized protein</fullName>
    </submittedName>
</protein>
<evidence type="ECO:0000313" key="3">
    <source>
        <dbReference type="Proteomes" id="UP001168877"/>
    </source>
</evidence>
<dbReference type="EMBL" id="JAUESC010000381">
    <property type="protein sequence ID" value="KAK0589360.1"/>
    <property type="molecule type" value="Genomic_DNA"/>
</dbReference>